<organism evidence="8 9">
    <name type="scientific">Sphenodon punctatus</name>
    <name type="common">Tuatara</name>
    <name type="synonym">Hatteria punctata</name>
    <dbReference type="NCBI Taxonomy" id="8508"/>
    <lineage>
        <taxon>Eukaryota</taxon>
        <taxon>Metazoa</taxon>
        <taxon>Chordata</taxon>
        <taxon>Craniata</taxon>
        <taxon>Vertebrata</taxon>
        <taxon>Euteleostomi</taxon>
        <taxon>Lepidosauria</taxon>
        <taxon>Sphenodontia</taxon>
        <taxon>Sphenodontidae</taxon>
        <taxon>Sphenodon</taxon>
    </lineage>
</organism>
<dbReference type="Ensembl" id="ENSSPUT00000012582.1">
    <property type="protein sequence ID" value="ENSSPUP00000011795.1"/>
    <property type="gene ID" value="ENSSPUG00000009033.1"/>
</dbReference>
<reference evidence="8" key="2">
    <citation type="submission" date="2025-09" db="UniProtKB">
        <authorList>
            <consortium name="Ensembl"/>
        </authorList>
    </citation>
    <scope>IDENTIFICATION</scope>
</reference>
<sequence length="158" mass="17521">MNPQSVGQILPATVFIWLISLAHGPSPSPQRNYEQLKEEHDIGVVSTVHPVTPTVINMHYGPPPRDHLVWSIFTTIYMNVCCLGFMALVFSVKARDRKVLGDNSGALSYGSTSKCLNLTALLLTLLFVVVIIILLNNRPSLHPKTIIQASLWLIRKGH</sequence>
<dbReference type="GO" id="GO:0051607">
    <property type="term" value="P:defense response to virus"/>
    <property type="evidence" value="ECO:0007669"/>
    <property type="project" value="TreeGrafter"/>
</dbReference>
<reference evidence="8" key="1">
    <citation type="submission" date="2025-08" db="UniProtKB">
        <authorList>
            <consortium name="Ensembl"/>
        </authorList>
    </citation>
    <scope>IDENTIFICATION</scope>
</reference>
<dbReference type="GO" id="GO:0005886">
    <property type="term" value="C:plasma membrane"/>
    <property type="evidence" value="ECO:0007669"/>
    <property type="project" value="TreeGrafter"/>
</dbReference>
<evidence type="ECO:0000256" key="1">
    <source>
        <dbReference type="ARBA" id="ARBA00004370"/>
    </source>
</evidence>
<feature type="chain" id="PRO_5034216344" evidence="7">
    <location>
        <begin position="25"/>
        <end position="158"/>
    </location>
</feature>
<dbReference type="PANTHER" id="PTHR13999:SF4">
    <property type="entry name" value="INTERFERON-INDUCED TRANSMEMBRANE PROTEIN 3"/>
    <property type="match status" value="1"/>
</dbReference>
<dbReference type="GO" id="GO:0034341">
    <property type="term" value="P:response to type II interferon"/>
    <property type="evidence" value="ECO:0007669"/>
    <property type="project" value="TreeGrafter"/>
</dbReference>
<keyword evidence="7" id="KW-0732">Signal</keyword>
<dbReference type="InterPro" id="IPR051517">
    <property type="entry name" value="IFITM_antiviral_protein"/>
</dbReference>
<evidence type="ECO:0000256" key="7">
    <source>
        <dbReference type="SAM" id="SignalP"/>
    </source>
</evidence>
<evidence type="ECO:0000256" key="2">
    <source>
        <dbReference type="ARBA" id="ARBA00006843"/>
    </source>
</evidence>
<dbReference type="GO" id="GO:0035455">
    <property type="term" value="P:response to interferon-alpha"/>
    <property type="evidence" value="ECO:0007669"/>
    <property type="project" value="TreeGrafter"/>
</dbReference>
<name>A0A8D0GVF0_SPHPU</name>
<dbReference type="InterPro" id="IPR007593">
    <property type="entry name" value="CD225/Dispanin_fam"/>
</dbReference>
<dbReference type="GO" id="GO:0046597">
    <property type="term" value="P:host-mediated suppression of symbiont invasion"/>
    <property type="evidence" value="ECO:0007669"/>
    <property type="project" value="TreeGrafter"/>
</dbReference>
<evidence type="ECO:0000256" key="4">
    <source>
        <dbReference type="ARBA" id="ARBA00022989"/>
    </source>
</evidence>
<feature type="transmembrane region" description="Helical" evidence="6">
    <location>
        <begin position="115"/>
        <end position="135"/>
    </location>
</feature>
<evidence type="ECO:0000313" key="8">
    <source>
        <dbReference type="Ensembl" id="ENSSPUP00000011795.1"/>
    </source>
</evidence>
<dbReference type="Proteomes" id="UP000694392">
    <property type="component" value="Unplaced"/>
</dbReference>
<feature type="signal peptide" evidence="7">
    <location>
        <begin position="1"/>
        <end position="24"/>
    </location>
</feature>
<dbReference type="GO" id="GO:0060337">
    <property type="term" value="P:type I interferon-mediated signaling pathway"/>
    <property type="evidence" value="ECO:0007669"/>
    <property type="project" value="TreeGrafter"/>
</dbReference>
<dbReference type="Pfam" id="PF04505">
    <property type="entry name" value="CD225"/>
    <property type="match status" value="1"/>
</dbReference>
<feature type="transmembrane region" description="Helical" evidence="6">
    <location>
        <begin position="68"/>
        <end position="94"/>
    </location>
</feature>
<evidence type="ECO:0000256" key="3">
    <source>
        <dbReference type="ARBA" id="ARBA00022692"/>
    </source>
</evidence>
<keyword evidence="4 6" id="KW-1133">Transmembrane helix</keyword>
<dbReference type="GO" id="GO:0035456">
    <property type="term" value="P:response to interferon-beta"/>
    <property type="evidence" value="ECO:0007669"/>
    <property type="project" value="TreeGrafter"/>
</dbReference>
<dbReference type="AlphaFoldDB" id="A0A8D0GVF0"/>
<proteinExistence type="inferred from homology"/>
<keyword evidence="5 6" id="KW-0472">Membrane</keyword>
<comment type="similarity">
    <text evidence="2">Belongs to the CD225/Dispanin family.</text>
</comment>
<dbReference type="GO" id="GO:0045071">
    <property type="term" value="P:negative regulation of viral genome replication"/>
    <property type="evidence" value="ECO:0007669"/>
    <property type="project" value="TreeGrafter"/>
</dbReference>
<evidence type="ECO:0000313" key="9">
    <source>
        <dbReference type="Proteomes" id="UP000694392"/>
    </source>
</evidence>
<evidence type="ECO:0000256" key="6">
    <source>
        <dbReference type="SAM" id="Phobius"/>
    </source>
</evidence>
<comment type="subcellular location">
    <subcellularLocation>
        <location evidence="1">Membrane</location>
    </subcellularLocation>
</comment>
<accession>A0A8D0GVF0</accession>
<evidence type="ECO:0000256" key="5">
    <source>
        <dbReference type="ARBA" id="ARBA00023136"/>
    </source>
</evidence>
<dbReference type="PANTHER" id="PTHR13999">
    <property type="entry name" value="INTERFERON INDUCIBLE TRANSMEMBRANE PROTEIN"/>
    <property type="match status" value="1"/>
</dbReference>
<keyword evidence="3 6" id="KW-0812">Transmembrane</keyword>
<dbReference type="GeneTree" id="ENSGT00950000182857"/>
<keyword evidence="9" id="KW-1185">Reference proteome</keyword>
<protein>
    <submittedName>
        <fullName evidence="8">Uncharacterized protein</fullName>
    </submittedName>
</protein>